<dbReference type="EMBL" id="CP081303">
    <property type="protein sequence ID" value="QZE15476.1"/>
    <property type="molecule type" value="Genomic_DNA"/>
</dbReference>
<evidence type="ECO:0000313" key="2">
    <source>
        <dbReference type="Proteomes" id="UP000826212"/>
    </source>
</evidence>
<reference evidence="1" key="1">
    <citation type="submission" date="2021-08" db="EMBL/GenBank/DDBJ databases">
        <title>Novel anaerobic bacterium isolated from sea squirt in East Sea, Republic of Korea.</title>
        <authorList>
            <person name="Nguyen T.H."/>
            <person name="Li Z."/>
            <person name="Lee Y.-J."/>
            <person name="Ko J."/>
            <person name="Kim S.-G."/>
        </authorList>
    </citation>
    <scope>NUCLEOTIDE SEQUENCE</scope>
    <source>
        <strain evidence="1">KCTC 25031</strain>
    </source>
</reference>
<proteinExistence type="predicted"/>
<keyword evidence="2" id="KW-1185">Reference proteome</keyword>
<sequence length="583" mass="65819">MSNSKIFLEEQITPDHEFEKLIHDMFDQWAHDMPPHPHKRIAQEMSIESIFLLPSYHSQLNSLYETREKYYKTKVYKGDFTPPKQTIFSLSEFDEWNFNVPKVTNFCTDENTYKVLRSVEIFTCRKCGGSGDIQCSSCGGKGNKRCSSCSGRGQNSCSSCSGQGRQHCYSCGGSGYKERDGHRESCGHCHGSGHTRCSSCSGSGQQTCRTCSGSGRVTCSTCSGSGRVTCPTCHGYGRMQKYIALKRTIDYSDDGMPIHHVAHSGMTKYLHYYPNYACLELLSTDTLTYNGSRRGEIDLEDLLMDPIVDGVIQKQYDRGQDLIFGNSAMIRQTHEVTRNLTYLITYRYHDKEYKALIYDNKEQLDTAVSPVSEYTDLLITEAESLARKRLFISSLRKVKLIKKFKVFDQAGILSDLSYKISERIYGSYYLGASVVAVVAAVVFGLMGFDYFNHYNYTLGWADFVNSSDSSVYVAYPYISAIMAALIPISLIGSAKRLCTKWFGAMLGMIPRIILGALCVTMLIVLSESIFLGLSVLGVWPLVAFFLYWIFIGCKWVVLAIWYVIVFILVIIYKFGAWIFSFFS</sequence>
<dbReference type="Proteomes" id="UP000826212">
    <property type="component" value="Chromosome"/>
</dbReference>
<gene>
    <name evidence="1" type="ORF">K4L44_06500</name>
</gene>
<protein>
    <submittedName>
        <fullName evidence="1">Uncharacterized protein</fullName>
    </submittedName>
</protein>
<name>A0AC61NIF6_9BACT</name>
<accession>A0AC61NIF6</accession>
<organism evidence="1 2">
    <name type="scientific">Halosquirtibacter laminarini</name>
    <dbReference type="NCBI Taxonomy" id="3374600"/>
    <lineage>
        <taxon>Bacteria</taxon>
        <taxon>Pseudomonadati</taxon>
        <taxon>Bacteroidota</taxon>
        <taxon>Bacteroidia</taxon>
        <taxon>Marinilabiliales</taxon>
        <taxon>Prolixibacteraceae</taxon>
        <taxon>Halosquirtibacter</taxon>
    </lineage>
</organism>
<evidence type="ECO:0000313" key="1">
    <source>
        <dbReference type="EMBL" id="QZE15476.1"/>
    </source>
</evidence>